<keyword evidence="4" id="KW-0862">Zinc</keyword>
<dbReference type="InterPro" id="IPR028090">
    <property type="entry name" value="JAB_dom_prok"/>
</dbReference>
<dbReference type="PANTHER" id="PTHR34858">
    <property type="entry name" value="CYSO-CYSTEINE PEPTIDASE"/>
    <property type="match status" value="1"/>
</dbReference>
<evidence type="ECO:0000256" key="1">
    <source>
        <dbReference type="ARBA" id="ARBA00022670"/>
    </source>
</evidence>
<name>A0A0K9Z016_9BACL</name>
<evidence type="ECO:0000256" key="4">
    <source>
        <dbReference type="ARBA" id="ARBA00022833"/>
    </source>
</evidence>
<dbReference type="OrthoDB" id="9802958at2"/>
<dbReference type="STRING" id="54915.ADS79_07755"/>
<dbReference type="InterPro" id="IPR051929">
    <property type="entry name" value="VirAsm_ModProt"/>
</dbReference>
<dbReference type="GO" id="GO:0006508">
    <property type="term" value="P:proteolysis"/>
    <property type="evidence" value="ECO:0007669"/>
    <property type="project" value="UniProtKB-KW"/>
</dbReference>
<evidence type="ECO:0000256" key="2">
    <source>
        <dbReference type="ARBA" id="ARBA00022723"/>
    </source>
</evidence>
<evidence type="ECO:0000313" key="7">
    <source>
        <dbReference type="EMBL" id="KNB73815.1"/>
    </source>
</evidence>
<protein>
    <submittedName>
        <fullName evidence="7">Peptidase</fullName>
    </submittedName>
</protein>
<dbReference type="GO" id="GO:0008270">
    <property type="term" value="F:zinc ion binding"/>
    <property type="evidence" value="ECO:0007669"/>
    <property type="project" value="TreeGrafter"/>
</dbReference>
<dbReference type="InterPro" id="IPR037518">
    <property type="entry name" value="MPN"/>
</dbReference>
<dbReference type="GO" id="GO:0008235">
    <property type="term" value="F:metalloexopeptidase activity"/>
    <property type="evidence" value="ECO:0007669"/>
    <property type="project" value="TreeGrafter"/>
</dbReference>
<dbReference type="SUPFAM" id="SSF102712">
    <property type="entry name" value="JAB1/MPN domain"/>
    <property type="match status" value="1"/>
</dbReference>
<dbReference type="InterPro" id="IPR000555">
    <property type="entry name" value="JAMM/MPN+_dom"/>
</dbReference>
<dbReference type="Proteomes" id="UP000036834">
    <property type="component" value="Unassembled WGS sequence"/>
</dbReference>
<dbReference type="CDD" id="cd08070">
    <property type="entry name" value="MPN_like"/>
    <property type="match status" value="1"/>
</dbReference>
<evidence type="ECO:0000313" key="8">
    <source>
        <dbReference type="Proteomes" id="UP000036834"/>
    </source>
</evidence>
<accession>A0A0K9Z016</accession>
<dbReference type="Pfam" id="PF14464">
    <property type="entry name" value="Prok-JAB"/>
    <property type="match status" value="1"/>
</dbReference>
<dbReference type="SMART" id="SM00232">
    <property type="entry name" value="JAB_MPN"/>
    <property type="match status" value="1"/>
</dbReference>
<dbReference type="PATRIC" id="fig|54915.3.peg.6989"/>
<evidence type="ECO:0000256" key="5">
    <source>
        <dbReference type="ARBA" id="ARBA00023049"/>
    </source>
</evidence>
<dbReference type="Gene3D" id="3.40.140.10">
    <property type="entry name" value="Cytidine Deaminase, domain 2"/>
    <property type="match status" value="1"/>
</dbReference>
<organism evidence="7 8">
    <name type="scientific">Brevibacillus reuszeri</name>
    <dbReference type="NCBI Taxonomy" id="54915"/>
    <lineage>
        <taxon>Bacteria</taxon>
        <taxon>Bacillati</taxon>
        <taxon>Bacillota</taxon>
        <taxon>Bacilli</taxon>
        <taxon>Bacillales</taxon>
        <taxon>Paenibacillaceae</taxon>
        <taxon>Brevibacillus</taxon>
    </lineage>
</organism>
<keyword evidence="2" id="KW-0479">Metal-binding</keyword>
<dbReference type="AlphaFoldDB" id="A0A0K9Z016"/>
<evidence type="ECO:0000256" key="3">
    <source>
        <dbReference type="ARBA" id="ARBA00022801"/>
    </source>
</evidence>
<reference evidence="8" key="1">
    <citation type="submission" date="2015-07" db="EMBL/GenBank/DDBJ databases">
        <title>Genome sequencing project for genomic taxonomy and phylogenomics of Bacillus-like bacteria.</title>
        <authorList>
            <person name="Liu B."/>
            <person name="Wang J."/>
            <person name="Zhu Y."/>
            <person name="Liu G."/>
            <person name="Chen Q."/>
            <person name="Chen Z."/>
            <person name="Lan J."/>
            <person name="Che J."/>
            <person name="Ge C."/>
            <person name="Shi H."/>
            <person name="Pan Z."/>
            <person name="Liu X."/>
        </authorList>
    </citation>
    <scope>NUCLEOTIDE SEQUENCE [LARGE SCALE GENOMIC DNA]</scope>
    <source>
        <strain evidence="8">DSM 9887</strain>
    </source>
</reference>
<keyword evidence="1" id="KW-0645">Protease</keyword>
<dbReference type="PROSITE" id="PS50249">
    <property type="entry name" value="MPN"/>
    <property type="match status" value="1"/>
</dbReference>
<keyword evidence="3" id="KW-0378">Hydrolase</keyword>
<dbReference type="EMBL" id="LGIQ01000005">
    <property type="protein sequence ID" value="KNB73815.1"/>
    <property type="molecule type" value="Genomic_DNA"/>
</dbReference>
<sequence>MVRHCNEERPNEACGLLSGRNGRAETIWRMENTEKSPVAFAMDTRQLQKVLQKMSLKGEVLVGIYHSHPTAPPIPSREDIAFAYYPEAAYLILSLSANKPELCCYRILQKQAFRLPFKLI</sequence>
<gene>
    <name evidence="7" type="ORF">ADS79_07755</name>
</gene>
<dbReference type="PANTHER" id="PTHR34858:SF1">
    <property type="entry name" value="CYSO-CYSTEINE PEPTIDASE"/>
    <property type="match status" value="1"/>
</dbReference>
<comment type="caution">
    <text evidence="7">The sequence shown here is derived from an EMBL/GenBank/DDBJ whole genome shotgun (WGS) entry which is preliminary data.</text>
</comment>
<feature type="domain" description="MPN" evidence="6">
    <location>
        <begin position="1"/>
        <end position="111"/>
    </location>
</feature>
<proteinExistence type="predicted"/>
<evidence type="ECO:0000259" key="6">
    <source>
        <dbReference type="PROSITE" id="PS50249"/>
    </source>
</evidence>
<keyword evidence="5" id="KW-0482">Metalloprotease</keyword>